<feature type="domain" description="Cryptic loci regulator 2 C-terminal" evidence="2">
    <location>
        <begin position="423"/>
        <end position="558"/>
    </location>
</feature>
<dbReference type="GO" id="GO:0070824">
    <property type="term" value="C:SHREC complex"/>
    <property type="evidence" value="ECO:0007669"/>
    <property type="project" value="InterPro"/>
</dbReference>
<protein>
    <recommendedName>
        <fullName evidence="6">Cryptic loci regulator 2 N-terminal domain-containing protein</fullName>
    </recommendedName>
</protein>
<dbReference type="PANTHER" id="PTHR38046:SF1">
    <property type="entry name" value="CRYPTIC LOCI REGULATOR 2"/>
    <property type="match status" value="1"/>
</dbReference>
<gene>
    <name evidence="4" type="ORF">I316_04970</name>
</gene>
<dbReference type="AlphaFoldDB" id="A0A1B9GQ57"/>
<dbReference type="Pfam" id="PF16761">
    <property type="entry name" value="Clr2_transil"/>
    <property type="match status" value="1"/>
</dbReference>
<dbReference type="STRING" id="1296120.A0A1B9GQ57"/>
<feature type="compositionally biased region" description="Low complexity" evidence="1">
    <location>
        <begin position="645"/>
        <end position="666"/>
    </location>
</feature>
<dbReference type="InterPro" id="IPR018839">
    <property type="entry name" value="Tscrpt-silencing_Clr2_C"/>
</dbReference>
<evidence type="ECO:0000313" key="5">
    <source>
        <dbReference type="Proteomes" id="UP000092666"/>
    </source>
</evidence>
<feature type="domain" description="Cryptic loci regulator 2 N-terminal" evidence="3">
    <location>
        <begin position="72"/>
        <end position="135"/>
    </location>
</feature>
<dbReference type="Proteomes" id="UP000092666">
    <property type="component" value="Unassembled WGS sequence"/>
</dbReference>
<feature type="region of interest" description="Disordered" evidence="1">
    <location>
        <begin position="1"/>
        <end position="24"/>
    </location>
</feature>
<feature type="region of interest" description="Disordered" evidence="1">
    <location>
        <begin position="642"/>
        <end position="666"/>
    </location>
</feature>
<dbReference type="Pfam" id="PF10383">
    <property type="entry name" value="Clr2"/>
    <property type="match status" value="1"/>
</dbReference>
<dbReference type="GO" id="GO:0030466">
    <property type="term" value="P:silent mating-type cassette heterochromatin formation"/>
    <property type="evidence" value="ECO:0007669"/>
    <property type="project" value="TreeGrafter"/>
</dbReference>
<dbReference type="PANTHER" id="PTHR38046">
    <property type="entry name" value="CRYPTIC LOCI REGULATOR 2"/>
    <property type="match status" value="1"/>
</dbReference>
<evidence type="ECO:0000259" key="2">
    <source>
        <dbReference type="Pfam" id="PF10383"/>
    </source>
</evidence>
<proteinExistence type="predicted"/>
<dbReference type="InterPro" id="IPR031915">
    <property type="entry name" value="Clr2_N"/>
</dbReference>
<evidence type="ECO:0000313" key="4">
    <source>
        <dbReference type="EMBL" id="OCF33229.1"/>
    </source>
</evidence>
<evidence type="ECO:0008006" key="6">
    <source>
        <dbReference type="Google" id="ProtNLM"/>
    </source>
</evidence>
<name>A0A1B9GQ57_9TREE</name>
<dbReference type="InterPro" id="IPR038986">
    <property type="entry name" value="Clr2"/>
</dbReference>
<feature type="region of interest" description="Disordered" evidence="1">
    <location>
        <begin position="136"/>
        <end position="193"/>
    </location>
</feature>
<evidence type="ECO:0000259" key="3">
    <source>
        <dbReference type="Pfam" id="PF16761"/>
    </source>
</evidence>
<accession>A0A1B9GQ57</accession>
<dbReference type="EMBL" id="KV700126">
    <property type="protein sequence ID" value="OCF33229.1"/>
    <property type="molecule type" value="Genomic_DNA"/>
</dbReference>
<dbReference type="GO" id="GO:0031934">
    <property type="term" value="C:mating-type region heterochromatin"/>
    <property type="evidence" value="ECO:0007669"/>
    <property type="project" value="TreeGrafter"/>
</dbReference>
<reference evidence="5" key="2">
    <citation type="submission" date="2013-12" db="EMBL/GenBank/DDBJ databases">
        <title>Evolution of pathogenesis and genome organization in the Tremellales.</title>
        <authorList>
            <person name="Cuomo C."/>
            <person name="Litvintseva A."/>
            <person name="Heitman J."/>
            <person name="Chen Y."/>
            <person name="Sun S."/>
            <person name="Springer D."/>
            <person name="Dromer F."/>
            <person name="Young S."/>
            <person name="Zeng Q."/>
            <person name="Chapman S."/>
            <person name="Gujja S."/>
            <person name="Saif S."/>
            <person name="Birren B."/>
        </authorList>
    </citation>
    <scope>NUCLEOTIDE SEQUENCE [LARGE SCALE GENOMIC DNA]</scope>
    <source>
        <strain evidence="5">BCC8398</strain>
    </source>
</reference>
<dbReference type="OrthoDB" id="2421327at2759"/>
<reference evidence="4 5" key="1">
    <citation type="submission" date="2013-07" db="EMBL/GenBank/DDBJ databases">
        <title>The Genome Sequence of Cryptococcus heveanensis BCC8398.</title>
        <authorList>
            <consortium name="The Broad Institute Genome Sequencing Platform"/>
            <person name="Cuomo C."/>
            <person name="Litvintseva A."/>
            <person name="Chen Y."/>
            <person name="Heitman J."/>
            <person name="Sun S."/>
            <person name="Springer D."/>
            <person name="Dromer F."/>
            <person name="Young S.K."/>
            <person name="Zeng Q."/>
            <person name="Gargeya S."/>
            <person name="Fitzgerald M."/>
            <person name="Abouelleil A."/>
            <person name="Alvarado L."/>
            <person name="Berlin A.M."/>
            <person name="Chapman S.B."/>
            <person name="Dewar J."/>
            <person name="Goldberg J."/>
            <person name="Griggs A."/>
            <person name="Gujja S."/>
            <person name="Hansen M."/>
            <person name="Howarth C."/>
            <person name="Imamovic A."/>
            <person name="Larimer J."/>
            <person name="McCowan C."/>
            <person name="Murphy C."/>
            <person name="Pearson M."/>
            <person name="Priest M."/>
            <person name="Roberts A."/>
            <person name="Saif S."/>
            <person name="Shea T."/>
            <person name="Sykes S."/>
            <person name="Wortman J."/>
            <person name="Nusbaum C."/>
            <person name="Birren B."/>
        </authorList>
    </citation>
    <scope>NUCLEOTIDE SEQUENCE [LARGE SCALE GENOMIC DNA]</scope>
    <source>
        <strain evidence="4 5">BCC8398</strain>
    </source>
</reference>
<keyword evidence="5" id="KW-1185">Reference proteome</keyword>
<evidence type="ECO:0000256" key="1">
    <source>
        <dbReference type="SAM" id="MobiDB-lite"/>
    </source>
</evidence>
<dbReference type="GO" id="GO:0033553">
    <property type="term" value="C:rDNA heterochromatin"/>
    <property type="evidence" value="ECO:0007669"/>
    <property type="project" value="TreeGrafter"/>
</dbReference>
<organism evidence="4 5">
    <name type="scientific">Kwoniella heveanensis BCC8398</name>
    <dbReference type="NCBI Taxonomy" id="1296120"/>
    <lineage>
        <taxon>Eukaryota</taxon>
        <taxon>Fungi</taxon>
        <taxon>Dikarya</taxon>
        <taxon>Basidiomycota</taxon>
        <taxon>Agaricomycotina</taxon>
        <taxon>Tremellomycetes</taxon>
        <taxon>Tremellales</taxon>
        <taxon>Cryptococcaceae</taxon>
        <taxon>Kwoniella</taxon>
    </lineage>
</organism>
<feature type="compositionally biased region" description="Basic and acidic residues" evidence="1">
    <location>
        <begin position="13"/>
        <end position="24"/>
    </location>
</feature>
<sequence length="666" mass="73806">MSAPSHPALVWPRSDKDTSRYPEISAPRDDDWYYEEVPLSDPKYKLYEAKTAEFICQKLGLKVDASKQRMPMPPGYKLFAHRKKQPAGDIRTDFYLYGSTHVQKFRSVPEFLEHAGWLFDTTKPLDDHTTCGCKYSKGSGARRVSTPGSGAGPSKRPSNSSPAKEGSVKKKKIVQEEEDDGPAAVVPERAEELRSQRRFRRGEIVWFRIGNIDPPSGSAGNKLSPITHWPGLISSVPLKSKVLNQDDIAGASASSAWNMFGGQAPAPLQQPTIIHYYEYHIRPLGMFSPHDEVVKDGKELLPWAVGNELLGGEDGWDAIGNQAEALLIKGVKAEAEKNKNKPKEELEADLGKSWKTNWAKRIKFLDMPRQWESAVFRLSVALKTASIITNSWAQTDKIDVLPDDIDISVEDMKAIQEQRKTLYQGLWWGGERIWLEDMVRLKKKRTDLPSDSLLPPSPGAEDRGVFIKIRVISIEVSFEATETQNAWRCILYGDVYELAPEGTDGAEKPRSNKALNGEKDIPIMPAYTPAKGFGYRQLNDPGAEVTCDVIDIAGRVYPDLLDGKTQSWFIDPSKPEDKEKRVTPGEAALSLVGLKPGTTIASKSVDWHEDLYSIVQKSSRDTEAQMKAYYINLLRQELDLPAPAPTSTGGAANGAGTLAEALNGSA</sequence>